<protein>
    <recommendedName>
        <fullName evidence="1">APO domain-containing protein</fullName>
    </recommendedName>
</protein>
<evidence type="ECO:0000313" key="2">
    <source>
        <dbReference type="EMBL" id="KAJ4954084.1"/>
    </source>
</evidence>
<dbReference type="EMBL" id="JAMYWD010000012">
    <property type="protein sequence ID" value="KAJ4954084.1"/>
    <property type="molecule type" value="Genomic_DNA"/>
</dbReference>
<dbReference type="PROSITE" id="PS51499">
    <property type="entry name" value="APO"/>
    <property type="match status" value="2"/>
</dbReference>
<sequence length="409" mass="47151">MIQRQTRNITDHHQMIVQNFWNLIVKNTVRHPTASFSTRSAEAVNYLELPRKLSKFERKPLVTSITELKRKARTERKTRQQVHEITLRAPENGTLVKSLVPIAHKVYATRTELFNCVSRMINSIPIYTCSLCGEVYVGCVPHKIRTCNVAGSSSRKEHRWERGGLNHILPTVECFHLYDRVGRAVSHEERCLVDRIPAVVELCVQAGMDILEYPTRRRAFPVYNVAGRMIDFERRFPKNDLVVEDIEAFGFWEKKENPGKDKKSLDFPSDIQGLAVRGMVAWEKMRSGVLKLMQKYPVQTCGYCPEVQVGPKGHRVRQCQAYKHQMRDGQHAWQEATIDDFVPPVYVWHVQQQQTDGRPLVDRLKRYYGKLPAVVELFSQAGAHVGEAYTSVMREDVVVPGLDEEKWVV</sequence>
<keyword evidence="3" id="KW-1185">Reference proteome</keyword>
<gene>
    <name evidence="2" type="ORF">NE237_030916</name>
</gene>
<dbReference type="InterPro" id="IPR023342">
    <property type="entry name" value="APO_dom"/>
</dbReference>
<reference evidence="2" key="1">
    <citation type="journal article" date="2023" name="Plant J.">
        <title>The genome of the king protea, Protea cynaroides.</title>
        <authorList>
            <person name="Chang J."/>
            <person name="Duong T.A."/>
            <person name="Schoeman C."/>
            <person name="Ma X."/>
            <person name="Roodt D."/>
            <person name="Barker N."/>
            <person name="Li Z."/>
            <person name="Van de Peer Y."/>
            <person name="Mizrachi E."/>
        </authorList>
    </citation>
    <scope>NUCLEOTIDE SEQUENCE</scope>
    <source>
        <tissue evidence="2">Young leaves</tissue>
    </source>
</reference>
<dbReference type="AlphaFoldDB" id="A0A9Q0GYT0"/>
<dbReference type="PANTHER" id="PTHR10388">
    <property type="entry name" value="EUKARYOTIC TRANSLATION INITIATION FACTOR SUI1"/>
    <property type="match status" value="1"/>
</dbReference>
<evidence type="ECO:0000259" key="1">
    <source>
        <dbReference type="PROSITE" id="PS51499"/>
    </source>
</evidence>
<proteinExistence type="predicted"/>
<accession>A0A9Q0GYT0</accession>
<dbReference type="Pfam" id="PF05634">
    <property type="entry name" value="APO_RNA-bind"/>
    <property type="match status" value="2"/>
</dbReference>
<name>A0A9Q0GYT0_9MAGN</name>
<organism evidence="2 3">
    <name type="scientific">Protea cynaroides</name>
    <dbReference type="NCBI Taxonomy" id="273540"/>
    <lineage>
        <taxon>Eukaryota</taxon>
        <taxon>Viridiplantae</taxon>
        <taxon>Streptophyta</taxon>
        <taxon>Embryophyta</taxon>
        <taxon>Tracheophyta</taxon>
        <taxon>Spermatophyta</taxon>
        <taxon>Magnoliopsida</taxon>
        <taxon>Proteales</taxon>
        <taxon>Proteaceae</taxon>
        <taxon>Protea</taxon>
    </lineage>
</organism>
<dbReference type="Proteomes" id="UP001141806">
    <property type="component" value="Unassembled WGS sequence"/>
</dbReference>
<dbReference type="OrthoDB" id="1926485at2759"/>
<evidence type="ECO:0000313" key="3">
    <source>
        <dbReference type="Proteomes" id="UP001141806"/>
    </source>
</evidence>
<feature type="domain" description="APO" evidence="1">
    <location>
        <begin position="128"/>
        <end position="212"/>
    </location>
</feature>
<comment type="caution">
    <text evidence="2">The sequence shown here is derived from an EMBL/GenBank/DDBJ whole genome shotgun (WGS) entry which is preliminary data.</text>
</comment>
<feature type="domain" description="APO" evidence="1">
    <location>
        <begin position="300"/>
        <end position="387"/>
    </location>
</feature>
<dbReference type="GO" id="GO:0003723">
    <property type="term" value="F:RNA binding"/>
    <property type="evidence" value="ECO:0007669"/>
    <property type="project" value="InterPro"/>
</dbReference>